<proteinExistence type="predicted"/>
<name>A0ABX1X2C7_9BACL</name>
<keyword evidence="4" id="KW-0597">Phosphoprotein</keyword>
<dbReference type="InterPro" id="IPR001387">
    <property type="entry name" value="Cro/C1-type_HTH"/>
</dbReference>
<dbReference type="InterPro" id="IPR018060">
    <property type="entry name" value="HTH_AraC"/>
</dbReference>
<dbReference type="InterPro" id="IPR001789">
    <property type="entry name" value="Sig_transdc_resp-reg_receiver"/>
</dbReference>
<keyword evidence="2" id="KW-0238">DNA-binding</keyword>
<feature type="modified residue" description="4-aspartylphosphate" evidence="4">
    <location>
        <position position="85"/>
    </location>
</feature>
<evidence type="ECO:0000256" key="3">
    <source>
        <dbReference type="ARBA" id="ARBA00023163"/>
    </source>
</evidence>
<dbReference type="Gene3D" id="1.10.10.60">
    <property type="entry name" value="Homeodomain-like"/>
    <property type="match status" value="2"/>
</dbReference>
<dbReference type="CDD" id="cd00093">
    <property type="entry name" value="HTH_XRE"/>
    <property type="match status" value="1"/>
</dbReference>
<comment type="caution">
    <text evidence="7">The sequence shown here is derived from an EMBL/GenBank/DDBJ whole genome shotgun (WGS) entry which is preliminary data.</text>
</comment>
<dbReference type="InterPro" id="IPR011006">
    <property type="entry name" value="CheY-like_superfamily"/>
</dbReference>
<dbReference type="CDD" id="cd17536">
    <property type="entry name" value="REC_YesN-like"/>
    <property type="match status" value="1"/>
</dbReference>
<evidence type="ECO:0000259" key="6">
    <source>
        <dbReference type="PROSITE" id="PS50110"/>
    </source>
</evidence>
<dbReference type="Gene3D" id="3.40.50.2300">
    <property type="match status" value="1"/>
</dbReference>
<reference evidence="7 8" key="1">
    <citation type="submission" date="2019-10" db="EMBL/GenBank/DDBJ databases">
        <title>Description of Paenibacillus humi sp. nov.</title>
        <authorList>
            <person name="Carlier A."/>
            <person name="Qi S."/>
        </authorList>
    </citation>
    <scope>NUCLEOTIDE SEQUENCE [LARGE SCALE GENOMIC DNA]</scope>
    <source>
        <strain evidence="7 8">LMG 31461</strain>
    </source>
</reference>
<dbReference type="PANTHER" id="PTHR43280">
    <property type="entry name" value="ARAC-FAMILY TRANSCRIPTIONAL REGULATOR"/>
    <property type="match status" value="1"/>
</dbReference>
<dbReference type="Pfam" id="PF12833">
    <property type="entry name" value="HTH_18"/>
    <property type="match status" value="1"/>
</dbReference>
<dbReference type="PANTHER" id="PTHR43280:SF2">
    <property type="entry name" value="HTH-TYPE TRANSCRIPTIONAL REGULATOR EXSA"/>
    <property type="match status" value="1"/>
</dbReference>
<dbReference type="Proteomes" id="UP000653578">
    <property type="component" value="Unassembled WGS sequence"/>
</dbReference>
<dbReference type="PROSITE" id="PS50110">
    <property type="entry name" value="RESPONSE_REGULATORY"/>
    <property type="match status" value="1"/>
</dbReference>
<feature type="domain" description="Response regulatory" evidence="6">
    <location>
        <begin position="34"/>
        <end position="150"/>
    </location>
</feature>
<dbReference type="SMART" id="SM00448">
    <property type="entry name" value="REC"/>
    <property type="match status" value="1"/>
</dbReference>
<gene>
    <name evidence="7" type="ORF">GC096_00645</name>
</gene>
<dbReference type="InterPro" id="IPR018062">
    <property type="entry name" value="HTH_AraC-typ_CS"/>
</dbReference>
<evidence type="ECO:0000259" key="5">
    <source>
        <dbReference type="PROSITE" id="PS01124"/>
    </source>
</evidence>
<dbReference type="SMART" id="SM00342">
    <property type="entry name" value="HTH_ARAC"/>
    <property type="match status" value="1"/>
</dbReference>
<organism evidence="7 8">
    <name type="scientific">Paenibacillus plantarum</name>
    <dbReference type="NCBI Taxonomy" id="2654975"/>
    <lineage>
        <taxon>Bacteria</taxon>
        <taxon>Bacillati</taxon>
        <taxon>Bacillota</taxon>
        <taxon>Bacilli</taxon>
        <taxon>Bacillales</taxon>
        <taxon>Paenibacillaceae</taxon>
        <taxon>Paenibacillus</taxon>
    </lineage>
</organism>
<accession>A0ABX1X2C7</accession>
<evidence type="ECO:0000256" key="2">
    <source>
        <dbReference type="ARBA" id="ARBA00023125"/>
    </source>
</evidence>
<dbReference type="SUPFAM" id="SSF52172">
    <property type="entry name" value="CheY-like"/>
    <property type="match status" value="1"/>
</dbReference>
<dbReference type="PROSITE" id="PS00041">
    <property type="entry name" value="HTH_ARAC_FAMILY_1"/>
    <property type="match status" value="1"/>
</dbReference>
<evidence type="ECO:0000313" key="8">
    <source>
        <dbReference type="Proteomes" id="UP000653578"/>
    </source>
</evidence>
<dbReference type="SUPFAM" id="SSF46689">
    <property type="entry name" value="Homeodomain-like"/>
    <property type="match status" value="2"/>
</dbReference>
<keyword evidence="1" id="KW-0805">Transcription regulation</keyword>
<dbReference type="EMBL" id="WHNY01000004">
    <property type="protein sequence ID" value="NOU62553.1"/>
    <property type="molecule type" value="Genomic_DNA"/>
</dbReference>
<evidence type="ECO:0000313" key="7">
    <source>
        <dbReference type="EMBL" id="NOU62553.1"/>
    </source>
</evidence>
<feature type="domain" description="HTH araC/xylS-type" evidence="5">
    <location>
        <begin position="439"/>
        <end position="537"/>
    </location>
</feature>
<dbReference type="InterPro" id="IPR009057">
    <property type="entry name" value="Homeodomain-like_sf"/>
</dbReference>
<evidence type="ECO:0000256" key="1">
    <source>
        <dbReference type="ARBA" id="ARBA00023015"/>
    </source>
</evidence>
<dbReference type="Pfam" id="PF00072">
    <property type="entry name" value="Response_reg"/>
    <property type="match status" value="1"/>
</dbReference>
<keyword evidence="3" id="KW-0804">Transcription</keyword>
<sequence length="537" mass="62196">MGLSVYSKAVFFHAYGSNPISMNGDPEMDDQVLSVLIVDDEIPIRQELQMYNWEAQGAVLVGEAGNGEEALEFCRKYVPDVMITDITMPVMNGLALIRTVKKEFPQIQVVILTCHSDFEYAREALKLGAIGYVIKVMMDDSELEQTLAEARRAIEKEKSYNTKKKEENRWNQSKLLGQLLTHNDSTMDVYKSLADKGLPLTFPLQIVRFYVEAKHGDWLFVDREVRQVLGSYDHDFAWVPVDIGEHFVYFGHPNKDRLSMITTIEAVISDIHYKLESIHLHKRECIHIYASISDDVDKPEQFQQAFQVMSLWKNDYFYDSSTRVFLGKPEGAHVIEPKALARIEEKMKKVIWDQAGISAFIEGDFTNWAREHRILPNELKKLIHKWNILWNKERGDFDHDEILSQHIYQTVTLHEMMTALLHDIHINFSGEERYRPEIRLAGKIIREKISQPLSLSSVAEEVGLSSSYLSRLFSEEVGESFNDYVTRLRMEKAAYLLKNMNLKIYEVAEQVGIPSYRYFSIVFRNWMGVTPLEFKKG</sequence>
<keyword evidence="8" id="KW-1185">Reference proteome</keyword>
<dbReference type="PROSITE" id="PS01124">
    <property type="entry name" value="HTH_ARAC_FAMILY_2"/>
    <property type="match status" value="1"/>
</dbReference>
<protein>
    <submittedName>
        <fullName evidence="7">Response regulator</fullName>
    </submittedName>
</protein>
<evidence type="ECO:0000256" key="4">
    <source>
        <dbReference type="PROSITE-ProRule" id="PRU00169"/>
    </source>
</evidence>